<evidence type="ECO:0000313" key="2">
    <source>
        <dbReference type="EMBL" id="KAK7685521.1"/>
    </source>
</evidence>
<accession>A0AAW0FX96</accession>
<dbReference type="EMBL" id="JASBNA010000020">
    <property type="protein sequence ID" value="KAK7685521.1"/>
    <property type="molecule type" value="Genomic_DNA"/>
</dbReference>
<keyword evidence="3" id="KW-1185">Reference proteome</keyword>
<gene>
    <name evidence="2" type="ORF">QCA50_011387</name>
</gene>
<feature type="region of interest" description="Disordered" evidence="1">
    <location>
        <begin position="90"/>
        <end position="124"/>
    </location>
</feature>
<reference evidence="2 3" key="1">
    <citation type="submission" date="2022-09" db="EMBL/GenBank/DDBJ databases">
        <authorList>
            <person name="Palmer J.M."/>
        </authorList>
    </citation>
    <scope>NUCLEOTIDE SEQUENCE [LARGE SCALE GENOMIC DNA]</scope>
    <source>
        <strain evidence="2 3">DSM 7382</strain>
    </source>
</reference>
<proteinExistence type="predicted"/>
<evidence type="ECO:0000313" key="3">
    <source>
        <dbReference type="Proteomes" id="UP001385951"/>
    </source>
</evidence>
<dbReference type="AlphaFoldDB" id="A0AAW0FX96"/>
<comment type="caution">
    <text evidence="2">The sequence shown here is derived from an EMBL/GenBank/DDBJ whole genome shotgun (WGS) entry which is preliminary data.</text>
</comment>
<feature type="compositionally biased region" description="Polar residues" evidence="1">
    <location>
        <begin position="105"/>
        <end position="124"/>
    </location>
</feature>
<sequence length="124" mass="13535">MVNSTHSKLALFGKMVLEPRIVALWLLRKLVHRQTTQIRLYSTKAASLADSSPVFTNPPELASTLLQAWNRSKYGCSLNNRYLSQNGSFSSGTSMCPDKIPGQQGLANNSTSTTTDSQCPSADQ</sequence>
<organism evidence="2 3">
    <name type="scientific">Cerrena zonata</name>
    <dbReference type="NCBI Taxonomy" id="2478898"/>
    <lineage>
        <taxon>Eukaryota</taxon>
        <taxon>Fungi</taxon>
        <taxon>Dikarya</taxon>
        <taxon>Basidiomycota</taxon>
        <taxon>Agaricomycotina</taxon>
        <taxon>Agaricomycetes</taxon>
        <taxon>Polyporales</taxon>
        <taxon>Cerrenaceae</taxon>
        <taxon>Cerrena</taxon>
    </lineage>
</organism>
<evidence type="ECO:0000256" key="1">
    <source>
        <dbReference type="SAM" id="MobiDB-lite"/>
    </source>
</evidence>
<dbReference type="Proteomes" id="UP001385951">
    <property type="component" value="Unassembled WGS sequence"/>
</dbReference>
<name>A0AAW0FX96_9APHY</name>
<protein>
    <submittedName>
        <fullName evidence="2">Uncharacterized protein</fullName>
    </submittedName>
</protein>